<organism evidence="2 3">
    <name type="scientific">Streptomyces luteireticuli</name>
    <dbReference type="NCBI Taxonomy" id="173858"/>
    <lineage>
        <taxon>Bacteria</taxon>
        <taxon>Bacillati</taxon>
        <taxon>Actinomycetota</taxon>
        <taxon>Actinomycetes</taxon>
        <taxon>Kitasatosporales</taxon>
        <taxon>Streptomycetaceae</taxon>
        <taxon>Streptomyces</taxon>
    </lineage>
</organism>
<dbReference type="Proteomes" id="UP001500879">
    <property type="component" value="Unassembled WGS sequence"/>
</dbReference>
<dbReference type="EMBL" id="BAAABX010000032">
    <property type="protein sequence ID" value="GAA0406125.1"/>
    <property type="molecule type" value="Genomic_DNA"/>
</dbReference>
<name>A0ABN0YR26_9ACTN</name>
<gene>
    <name evidence="2" type="ORF">GCM10010357_28850</name>
</gene>
<proteinExistence type="predicted"/>
<feature type="coiled-coil region" evidence="1">
    <location>
        <begin position="28"/>
        <end position="69"/>
    </location>
</feature>
<accession>A0ABN0YR26</accession>
<evidence type="ECO:0000313" key="3">
    <source>
        <dbReference type="Proteomes" id="UP001500879"/>
    </source>
</evidence>
<protein>
    <submittedName>
        <fullName evidence="2">Uncharacterized protein</fullName>
    </submittedName>
</protein>
<comment type="caution">
    <text evidence="2">The sequence shown here is derived from an EMBL/GenBank/DDBJ whole genome shotgun (WGS) entry which is preliminary data.</text>
</comment>
<sequence>MLINGFGIVVLVASSLVVIRASRGARTAEVWKAEAEAQKARADRLADDLGEIKTRLARIEAENVRLRELLLALDPAAVRNRTN</sequence>
<dbReference type="RefSeq" id="WP_344024005.1">
    <property type="nucleotide sequence ID" value="NZ_BAAABX010000032.1"/>
</dbReference>
<reference evidence="2 3" key="1">
    <citation type="journal article" date="2019" name="Int. J. Syst. Evol. Microbiol.">
        <title>The Global Catalogue of Microorganisms (GCM) 10K type strain sequencing project: providing services to taxonomists for standard genome sequencing and annotation.</title>
        <authorList>
            <consortium name="The Broad Institute Genomics Platform"/>
            <consortium name="The Broad Institute Genome Sequencing Center for Infectious Disease"/>
            <person name="Wu L."/>
            <person name="Ma J."/>
        </authorList>
    </citation>
    <scope>NUCLEOTIDE SEQUENCE [LARGE SCALE GENOMIC DNA]</scope>
    <source>
        <strain evidence="2 3">JCM 4788</strain>
    </source>
</reference>
<keyword evidence="3" id="KW-1185">Reference proteome</keyword>
<evidence type="ECO:0000313" key="2">
    <source>
        <dbReference type="EMBL" id="GAA0406125.1"/>
    </source>
</evidence>
<keyword evidence="1" id="KW-0175">Coiled coil</keyword>
<evidence type="ECO:0000256" key="1">
    <source>
        <dbReference type="SAM" id="Coils"/>
    </source>
</evidence>